<keyword evidence="2" id="KW-1185">Reference proteome</keyword>
<proteinExistence type="predicted"/>
<dbReference type="Proteomes" id="UP000708208">
    <property type="component" value="Unassembled WGS sequence"/>
</dbReference>
<dbReference type="AlphaFoldDB" id="A0A8J2K4K2"/>
<evidence type="ECO:0000313" key="1">
    <source>
        <dbReference type="EMBL" id="CAG7729459.1"/>
    </source>
</evidence>
<protein>
    <submittedName>
        <fullName evidence="1">Uncharacterized protein</fullName>
    </submittedName>
</protein>
<comment type="caution">
    <text evidence="1">The sequence shown here is derived from an EMBL/GenBank/DDBJ whole genome shotgun (WGS) entry which is preliminary data.</text>
</comment>
<organism evidence="1 2">
    <name type="scientific">Allacma fusca</name>
    <dbReference type="NCBI Taxonomy" id="39272"/>
    <lineage>
        <taxon>Eukaryota</taxon>
        <taxon>Metazoa</taxon>
        <taxon>Ecdysozoa</taxon>
        <taxon>Arthropoda</taxon>
        <taxon>Hexapoda</taxon>
        <taxon>Collembola</taxon>
        <taxon>Symphypleona</taxon>
        <taxon>Sminthuridae</taxon>
        <taxon>Allacma</taxon>
    </lineage>
</organism>
<accession>A0A8J2K4K2</accession>
<dbReference type="EMBL" id="CAJVCH010178752">
    <property type="protein sequence ID" value="CAG7729459.1"/>
    <property type="molecule type" value="Genomic_DNA"/>
</dbReference>
<evidence type="ECO:0000313" key="2">
    <source>
        <dbReference type="Proteomes" id="UP000708208"/>
    </source>
</evidence>
<name>A0A8J2K4K2_9HEXA</name>
<gene>
    <name evidence="1" type="ORF">AFUS01_LOCUS18171</name>
</gene>
<sequence>MQTKKKNQKWEKNGGKIKLRETAENTAHRVGGINSIGGFIWEDSHVNEEVFFHDRYHAYELSTDWVCTKRRRVTSSIYGFHQNGGEAFFFLEDRQPILTDADGDVGV</sequence>
<reference evidence="1" key="1">
    <citation type="submission" date="2021-06" db="EMBL/GenBank/DDBJ databases">
        <authorList>
            <person name="Hodson N. C."/>
            <person name="Mongue J. A."/>
            <person name="Jaron S. K."/>
        </authorList>
    </citation>
    <scope>NUCLEOTIDE SEQUENCE</scope>
</reference>